<evidence type="ECO:0000256" key="1">
    <source>
        <dbReference type="ARBA" id="ARBA00023025"/>
    </source>
</evidence>
<keyword evidence="1" id="KW-0079">Bacteriocin immunity</keyword>
<comment type="caution">
    <text evidence="2">The sequence shown here is derived from an EMBL/GenBank/DDBJ whole genome shotgun (WGS) entry which is preliminary data.</text>
</comment>
<dbReference type="InterPro" id="IPR003061">
    <property type="entry name" value="Microcin"/>
</dbReference>
<gene>
    <name evidence="2" type="ORF">J4727_03875</name>
</gene>
<proteinExistence type="predicted"/>
<dbReference type="Pfam" id="PF03526">
    <property type="entry name" value="Microcin"/>
    <property type="match status" value="1"/>
</dbReference>
<dbReference type="GO" id="GO:0015643">
    <property type="term" value="F:toxic substance binding"/>
    <property type="evidence" value="ECO:0007669"/>
    <property type="project" value="InterPro"/>
</dbReference>
<dbReference type="AlphaFoldDB" id="A0A939NE25"/>
<accession>A0A939NE25</accession>
<dbReference type="Proteomes" id="UP000664477">
    <property type="component" value="Unassembled WGS sequence"/>
</dbReference>
<reference evidence="2" key="1">
    <citation type="submission" date="2021-03" db="EMBL/GenBank/DDBJ databases">
        <title>Molecular epidemiology and mechanisms of colistin and carbapenem resistance in Enterobacteriaceae from clinical isolates, the environment and porcine samples in Pretoria, South Africa.</title>
        <authorList>
            <person name="Bogoshi D."/>
            <person name="Mbelle N.M."/>
            <person name="Naidoo V."/>
            <person name="Osei Sekyere J."/>
        </authorList>
    </citation>
    <scope>NUCLEOTIDE SEQUENCE</scope>
    <source>
        <strain evidence="2">C052</strain>
    </source>
</reference>
<evidence type="ECO:0000313" key="2">
    <source>
        <dbReference type="EMBL" id="MBO1915900.1"/>
    </source>
</evidence>
<sequence>MLLVLFFPFAKWAVESFFLMFTTREFWNRNIYGHSG</sequence>
<evidence type="ECO:0000313" key="3">
    <source>
        <dbReference type="Proteomes" id="UP000664477"/>
    </source>
</evidence>
<dbReference type="GO" id="GO:0030153">
    <property type="term" value="P:bacteriocin immunity"/>
    <property type="evidence" value="ECO:0007669"/>
    <property type="project" value="UniProtKB-KW"/>
</dbReference>
<protein>
    <submittedName>
        <fullName evidence="2">Uncharacterized protein</fullName>
    </submittedName>
</protein>
<name>A0A939NE25_PRORE</name>
<dbReference type="EMBL" id="JAGETQ010000011">
    <property type="protein sequence ID" value="MBO1915900.1"/>
    <property type="molecule type" value="Genomic_DNA"/>
</dbReference>
<organism evidence="2 3">
    <name type="scientific">Providencia rettgeri</name>
    <dbReference type="NCBI Taxonomy" id="587"/>
    <lineage>
        <taxon>Bacteria</taxon>
        <taxon>Pseudomonadati</taxon>
        <taxon>Pseudomonadota</taxon>
        <taxon>Gammaproteobacteria</taxon>
        <taxon>Enterobacterales</taxon>
        <taxon>Morganellaceae</taxon>
        <taxon>Providencia</taxon>
    </lineage>
</organism>